<accession>A0AAI9UNU0</accession>
<sequence>MTTQALHHGTRWPRLGSSCPIRTNCDGQSYSRDRANPTPRIWIGNGGVFPDLAPKTPRSI</sequence>
<organism evidence="2 3">
    <name type="scientific">Colletotrichum cuscutae</name>
    <dbReference type="NCBI Taxonomy" id="1209917"/>
    <lineage>
        <taxon>Eukaryota</taxon>
        <taxon>Fungi</taxon>
        <taxon>Dikarya</taxon>
        <taxon>Ascomycota</taxon>
        <taxon>Pezizomycotina</taxon>
        <taxon>Sordariomycetes</taxon>
        <taxon>Hypocreomycetidae</taxon>
        <taxon>Glomerellales</taxon>
        <taxon>Glomerellaceae</taxon>
        <taxon>Colletotrichum</taxon>
        <taxon>Colletotrichum acutatum species complex</taxon>
    </lineage>
</organism>
<dbReference type="Proteomes" id="UP001239213">
    <property type="component" value="Unassembled WGS sequence"/>
</dbReference>
<proteinExistence type="predicted"/>
<evidence type="ECO:0000313" key="2">
    <source>
        <dbReference type="EMBL" id="KAK1461765.1"/>
    </source>
</evidence>
<dbReference type="EMBL" id="MPDP01000271">
    <property type="protein sequence ID" value="KAK1461765.1"/>
    <property type="molecule type" value="Genomic_DNA"/>
</dbReference>
<feature type="region of interest" description="Disordered" evidence="1">
    <location>
        <begin position="27"/>
        <end position="60"/>
    </location>
</feature>
<keyword evidence="3" id="KW-1185">Reference proteome</keyword>
<evidence type="ECO:0000256" key="1">
    <source>
        <dbReference type="SAM" id="MobiDB-lite"/>
    </source>
</evidence>
<protein>
    <submittedName>
        <fullName evidence="2">Uncharacterized protein</fullName>
    </submittedName>
</protein>
<name>A0AAI9UNU0_9PEZI</name>
<gene>
    <name evidence="2" type="ORF">CCUS01_01355</name>
</gene>
<dbReference type="AlphaFoldDB" id="A0AAI9UNU0"/>
<comment type="caution">
    <text evidence="2">The sequence shown here is derived from an EMBL/GenBank/DDBJ whole genome shotgun (WGS) entry which is preliminary data.</text>
</comment>
<reference evidence="2" key="1">
    <citation type="submission" date="2016-11" db="EMBL/GenBank/DDBJ databases">
        <title>The genome sequence of Colletotrichum cuscutae.</title>
        <authorList>
            <person name="Baroncelli R."/>
        </authorList>
    </citation>
    <scope>NUCLEOTIDE SEQUENCE</scope>
    <source>
        <strain evidence="2">IMI 304802</strain>
    </source>
</reference>
<evidence type="ECO:0000313" key="3">
    <source>
        <dbReference type="Proteomes" id="UP001239213"/>
    </source>
</evidence>